<evidence type="ECO:0000256" key="3">
    <source>
        <dbReference type="PROSITE-ProRule" id="PRU00339"/>
    </source>
</evidence>
<dbReference type="SMART" id="SM00028">
    <property type="entry name" value="TPR"/>
    <property type="match status" value="3"/>
</dbReference>
<dbReference type="Pfam" id="PF01075">
    <property type="entry name" value="Glyco_transf_9"/>
    <property type="match status" value="1"/>
</dbReference>
<dbReference type="InterPro" id="IPR011990">
    <property type="entry name" value="TPR-like_helical_dom_sf"/>
</dbReference>
<dbReference type="CDD" id="cd03789">
    <property type="entry name" value="GT9_LPS_heptosyltransferase"/>
    <property type="match status" value="1"/>
</dbReference>
<dbReference type="Gene3D" id="3.40.50.2000">
    <property type="entry name" value="Glycogen Phosphorylase B"/>
    <property type="match status" value="2"/>
</dbReference>
<dbReference type="InterPro" id="IPR002201">
    <property type="entry name" value="Glyco_trans_9"/>
</dbReference>
<keyword evidence="1" id="KW-0328">Glycosyltransferase</keyword>
<dbReference type="Proteomes" id="UP001169764">
    <property type="component" value="Unassembled WGS sequence"/>
</dbReference>
<accession>A0ABT8Y5R2</accession>
<keyword evidence="3" id="KW-0802">TPR repeat</keyword>
<proteinExistence type="predicted"/>
<protein>
    <submittedName>
        <fullName evidence="4">Glycosyltransferase family 9 protein</fullName>
    </submittedName>
</protein>
<dbReference type="SUPFAM" id="SSF53756">
    <property type="entry name" value="UDP-Glycosyltransferase/glycogen phosphorylase"/>
    <property type="match status" value="1"/>
</dbReference>
<dbReference type="Gene3D" id="1.25.40.10">
    <property type="entry name" value="Tetratricopeptide repeat domain"/>
    <property type="match status" value="1"/>
</dbReference>
<keyword evidence="2" id="KW-0808">Transferase</keyword>
<feature type="repeat" description="TPR" evidence="3">
    <location>
        <begin position="51"/>
        <end position="84"/>
    </location>
</feature>
<organism evidence="4 5">
    <name type="scientific">Sphingomonas natans</name>
    <dbReference type="NCBI Taxonomy" id="3063330"/>
    <lineage>
        <taxon>Bacteria</taxon>
        <taxon>Pseudomonadati</taxon>
        <taxon>Pseudomonadota</taxon>
        <taxon>Alphaproteobacteria</taxon>
        <taxon>Sphingomonadales</taxon>
        <taxon>Sphingomonadaceae</taxon>
        <taxon>Sphingomonas</taxon>
    </lineage>
</organism>
<dbReference type="EMBL" id="JAUOTP010000002">
    <property type="protein sequence ID" value="MDO6413663.1"/>
    <property type="molecule type" value="Genomic_DNA"/>
</dbReference>
<comment type="caution">
    <text evidence="4">The sequence shown here is derived from an EMBL/GenBank/DDBJ whole genome shotgun (WGS) entry which is preliminary data.</text>
</comment>
<dbReference type="InterPro" id="IPR019734">
    <property type="entry name" value="TPR_rpt"/>
</dbReference>
<gene>
    <name evidence="4" type="ORF">Q4F19_04640</name>
</gene>
<dbReference type="PANTHER" id="PTHR30160:SF1">
    <property type="entry name" value="LIPOPOLYSACCHARIDE 1,2-N-ACETYLGLUCOSAMINETRANSFERASE-RELATED"/>
    <property type="match status" value="1"/>
</dbReference>
<keyword evidence="5" id="KW-1185">Reference proteome</keyword>
<dbReference type="SUPFAM" id="SSF48452">
    <property type="entry name" value="TPR-like"/>
    <property type="match status" value="1"/>
</dbReference>
<evidence type="ECO:0000313" key="4">
    <source>
        <dbReference type="EMBL" id="MDO6413663.1"/>
    </source>
</evidence>
<dbReference type="PANTHER" id="PTHR30160">
    <property type="entry name" value="TETRAACYLDISACCHARIDE 4'-KINASE-RELATED"/>
    <property type="match status" value="1"/>
</dbReference>
<evidence type="ECO:0000256" key="1">
    <source>
        <dbReference type="ARBA" id="ARBA00022676"/>
    </source>
</evidence>
<dbReference type="RefSeq" id="WP_303540295.1">
    <property type="nucleotide sequence ID" value="NZ_JAUOTP010000002.1"/>
</dbReference>
<feature type="repeat" description="TPR" evidence="3">
    <location>
        <begin position="85"/>
        <end position="118"/>
    </location>
</feature>
<dbReference type="InterPro" id="IPR051199">
    <property type="entry name" value="LPS_LOS_Heptosyltrfase"/>
</dbReference>
<dbReference type="PROSITE" id="PS50005">
    <property type="entry name" value="TPR"/>
    <property type="match status" value="2"/>
</dbReference>
<evidence type="ECO:0000313" key="5">
    <source>
        <dbReference type="Proteomes" id="UP001169764"/>
    </source>
</evidence>
<name>A0ABT8Y5R2_9SPHN</name>
<evidence type="ECO:0000256" key="2">
    <source>
        <dbReference type="ARBA" id="ARBA00022679"/>
    </source>
</evidence>
<reference evidence="4" key="1">
    <citation type="submission" date="2023-07" db="EMBL/GenBank/DDBJ databases">
        <authorList>
            <person name="Kim M."/>
        </authorList>
    </citation>
    <scope>NUCLEOTIDE SEQUENCE</scope>
    <source>
        <strain evidence="4">BIUV-7</strain>
    </source>
</reference>
<sequence length="695" mass="78091">MFFDRLRSSRFRSRTIVKHLIQQGDKAREERRFAEAATFYAEAARLMPQRAGLHVQHGHMLKEAGFLERAERAYSTALRLLPDDADLALQIGHFYKVSGRLDEAARSYERALALQPGWLAAERELQELQFARGPQDAQGTDRAANDSLALPVDLFGSADTLTSDQIARLIPELAPRQAAALLQDYPEGLQIKRLGRSERSFWGNTRVLRGVEAVRGFCISPRPVTEIQVLFNGLSAYRGPLRGGYELYHARDTNRSLKYVFNAWIDVSGMVPGRYTATIRCIDIEHEIYSFEEAVVIAPSPFEENSGSDAEVPVREPDPVSLERKIRALPSIVRPAERSLFSERPKNVLLMRTDQLGDIISSTPAVKRLRELMPSARFVCLMTAANADLARTLDLFDEIIVIDFPDDKVERRRLMPLVEQEALRERLEPYAFDLAIDLSQSDVSRPLLLLSGAKFLYGVGGGDWPWLTAEFGLNTHDQRNRLDRVPHSAKTLALVETLGALLRDSFEVVRREDLDRSRVDRFGIGGNDRYAVLHMGARIEFSRWPRYAELAVRLLDETDATIVMMTEDPSAREGLSQRLLDDARFILLDERLSFDDFDALVSHAAVLVGNDSGPKHLASFRGVPAVTLFTARINWKEWGQERGGVIISRRVPCAGCALFHDPEECGQDFSCIRDISVSEVFDATVRAGGLDARNA</sequence>